<keyword evidence="2" id="KW-1185">Reference proteome</keyword>
<sequence>MNRRQPMEQNTRPALVAMKPQPQSQRSVVQVKEVNTRSGSASLDNVRTHNQSSNMFNVNQSPNTFNANQPSNMLNGKEYDKKTVVEKTKFSNEKFTTTWTYLGSDQLIHTVVLRHNVKINNKGVSKRVILVDNVVKYNDKSSDTKFYVKAGRDNLEIEIMANKDIGFKYDLTINGEKFDTIRRQFMIQKASKMSGN</sequence>
<proteinExistence type="predicted"/>
<reference evidence="1 2" key="1">
    <citation type="journal article" date="2013" name="Curr. Biol.">
        <title>The Genome of the Foraminiferan Reticulomyxa filosa.</title>
        <authorList>
            <person name="Glockner G."/>
            <person name="Hulsmann N."/>
            <person name="Schleicher M."/>
            <person name="Noegel A.A."/>
            <person name="Eichinger L."/>
            <person name="Gallinger C."/>
            <person name="Pawlowski J."/>
            <person name="Sierra R."/>
            <person name="Euteneuer U."/>
            <person name="Pillet L."/>
            <person name="Moustafa A."/>
            <person name="Platzer M."/>
            <person name="Groth M."/>
            <person name="Szafranski K."/>
            <person name="Schliwa M."/>
        </authorList>
    </citation>
    <scope>NUCLEOTIDE SEQUENCE [LARGE SCALE GENOMIC DNA]</scope>
</reference>
<dbReference type="Proteomes" id="UP000023152">
    <property type="component" value="Unassembled WGS sequence"/>
</dbReference>
<dbReference type="InterPro" id="IPR038513">
    <property type="entry name" value="FAIM1_dom_sf"/>
</dbReference>
<dbReference type="EMBL" id="ASPP01008227">
    <property type="protein sequence ID" value="ETO25889.1"/>
    <property type="molecule type" value="Genomic_DNA"/>
</dbReference>
<protein>
    <submittedName>
        <fullName evidence="1">Uncharacterized protein</fullName>
    </submittedName>
</protein>
<organism evidence="1 2">
    <name type="scientific">Reticulomyxa filosa</name>
    <dbReference type="NCBI Taxonomy" id="46433"/>
    <lineage>
        <taxon>Eukaryota</taxon>
        <taxon>Sar</taxon>
        <taxon>Rhizaria</taxon>
        <taxon>Retaria</taxon>
        <taxon>Foraminifera</taxon>
        <taxon>Monothalamids</taxon>
        <taxon>Reticulomyxidae</taxon>
        <taxon>Reticulomyxa</taxon>
    </lineage>
</organism>
<evidence type="ECO:0000313" key="1">
    <source>
        <dbReference type="EMBL" id="ETO25889.1"/>
    </source>
</evidence>
<dbReference type="Gene3D" id="2.40.128.180">
    <property type="match status" value="1"/>
</dbReference>
<gene>
    <name evidence="1" type="ORF">RFI_11248</name>
</gene>
<comment type="caution">
    <text evidence="1">The sequence shown here is derived from an EMBL/GenBank/DDBJ whole genome shotgun (WGS) entry which is preliminary data.</text>
</comment>
<name>X6NJK8_RETFI</name>
<dbReference type="AlphaFoldDB" id="X6NJK8"/>
<accession>X6NJK8</accession>
<evidence type="ECO:0000313" key="2">
    <source>
        <dbReference type="Proteomes" id="UP000023152"/>
    </source>
</evidence>